<protein>
    <recommendedName>
        <fullName evidence="1">Replication factor-A protein 1 N-terminal domain-containing protein</fullName>
    </recommendedName>
</protein>
<dbReference type="STRING" id="109376.A0A0D3D0F5"/>
<dbReference type="GO" id="GO:0006260">
    <property type="term" value="P:DNA replication"/>
    <property type="evidence" value="ECO:0007669"/>
    <property type="project" value="InterPro"/>
</dbReference>
<dbReference type="GeneID" id="106298716"/>
<reference evidence="2 3" key="1">
    <citation type="journal article" date="2014" name="Genome Biol.">
        <title>Transcriptome and methylome profiling reveals relics of genome dominance in the mesopolyploid Brassica oleracea.</title>
        <authorList>
            <person name="Parkin I.A."/>
            <person name="Koh C."/>
            <person name="Tang H."/>
            <person name="Robinson S.J."/>
            <person name="Kagale S."/>
            <person name="Clarke W.E."/>
            <person name="Town C.D."/>
            <person name="Nixon J."/>
            <person name="Krishnakumar V."/>
            <person name="Bidwell S.L."/>
            <person name="Denoeud F."/>
            <person name="Belcram H."/>
            <person name="Links M.G."/>
            <person name="Just J."/>
            <person name="Clarke C."/>
            <person name="Bender T."/>
            <person name="Huebert T."/>
            <person name="Mason A.S."/>
            <person name="Pires J.C."/>
            <person name="Barker G."/>
            <person name="Moore J."/>
            <person name="Walley P.G."/>
            <person name="Manoli S."/>
            <person name="Batley J."/>
            <person name="Edwards D."/>
            <person name="Nelson M.N."/>
            <person name="Wang X."/>
            <person name="Paterson A.H."/>
            <person name="King G."/>
            <person name="Bancroft I."/>
            <person name="Chalhoub B."/>
            <person name="Sharpe A.G."/>
        </authorList>
    </citation>
    <scope>NUCLEOTIDE SEQUENCE</scope>
    <source>
        <strain evidence="2 3">cv. TO1000</strain>
    </source>
</reference>
<evidence type="ECO:0000313" key="2">
    <source>
        <dbReference type="EnsemblPlants" id="Bo6g118000.1"/>
    </source>
</evidence>
<dbReference type="RefSeq" id="XP_013590314.1">
    <property type="nucleotide sequence ID" value="XM_013734860.1"/>
</dbReference>
<evidence type="ECO:0000313" key="3">
    <source>
        <dbReference type="Proteomes" id="UP000032141"/>
    </source>
</evidence>
<dbReference type="InterPro" id="IPR007199">
    <property type="entry name" value="Rep_factor-A_N"/>
</dbReference>
<accession>A0A0D3D0F5</accession>
<evidence type="ECO:0000259" key="1">
    <source>
        <dbReference type="Pfam" id="PF04057"/>
    </source>
</evidence>
<dbReference type="GO" id="GO:0003677">
    <property type="term" value="F:DNA binding"/>
    <property type="evidence" value="ECO:0007669"/>
    <property type="project" value="InterPro"/>
</dbReference>
<dbReference type="RefSeq" id="XP_013590313.1">
    <property type="nucleotide sequence ID" value="XM_013734859.1"/>
</dbReference>
<dbReference type="AlphaFoldDB" id="A0A0D3D0F5"/>
<name>A0A0D3D0F5_BRAOL</name>
<dbReference type="OrthoDB" id="10278479at2759"/>
<reference evidence="2" key="2">
    <citation type="submission" date="2015-03" db="UniProtKB">
        <authorList>
            <consortium name="EnsemblPlants"/>
        </authorList>
    </citation>
    <scope>IDENTIFICATION</scope>
</reference>
<sequence length="207" mass="23753">MSTISYSIAHKHIPLGFPFQLKHKPNVFTRERTQNSVTLSNLSFVSSSNRSDIVIQVVDLKPIQSIYVSENDVKTKVKTMFTAPRTHDMIREKIQTLGLIHLLYFTVNDISSKSPTYSMLDLLFFHLSVVAEIRRYGFTFSLLLHVGAGLFILLHVHSRIPITRDALGFWTVKLYREMEVWIPVLPNLCNGSCVLCCHMYFSSQVLF</sequence>
<keyword evidence="3" id="KW-1185">Reference proteome</keyword>
<proteinExistence type="predicted"/>
<dbReference type="GO" id="GO:0005634">
    <property type="term" value="C:nucleus"/>
    <property type="evidence" value="ECO:0007669"/>
    <property type="project" value="InterPro"/>
</dbReference>
<dbReference type="EnsemblPlants" id="Bo6g118000.1">
    <property type="protein sequence ID" value="Bo6g118000.1"/>
    <property type="gene ID" value="Bo6g118000"/>
</dbReference>
<dbReference type="Proteomes" id="UP000032141">
    <property type="component" value="Chromosome C6"/>
</dbReference>
<organism evidence="2 3">
    <name type="scientific">Brassica oleracea var. oleracea</name>
    <dbReference type="NCBI Taxonomy" id="109376"/>
    <lineage>
        <taxon>Eukaryota</taxon>
        <taxon>Viridiplantae</taxon>
        <taxon>Streptophyta</taxon>
        <taxon>Embryophyta</taxon>
        <taxon>Tracheophyta</taxon>
        <taxon>Spermatophyta</taxon>
        <taxon>Magnoliopsida</taxon>
        <taxon>eudicotyledons</taxon>
        <taxon>Gunneridae</taxon>
        <taxon>Pentapetalae</taxon>
        <taxon>rosids</taxon>
        <taxon>malvids</taxon>
        <taxon>Brassicales</taxon>
        <taxon>Brassicaceae</taxon>
        <taxon>Brassiceae</taxon>
        <taxon>Brassica</taxon>
    </lineage>
</organism>
<dbReference type="KEGG" id="boe:106298716"/>
<dbReference type="eggNOG" id="KOG0851">
    <property type="taxonomic scope" value="Eukaryota"/>
</dbReference>
<feature type="domain" description="Replication factor-A protein 1 N-terminal" evidence="1">
    <location>
        <begin position="47"/>
        <end position="112"/>
    </location>
</feature>
<dbReference type="Pfam" id="PF04057">
    <property type="entry name" value="Rep-A_N"/>
    <property type="match status" value="1"/>
</dbReference>
<dbReference type="HOGENOM" id="CLU_1327994_0_0_1"/>
<dbReference type="Gramene" id="Bo6g118000.1">
    <property type="protein sequence ID" value="Bo6g118000.1"/>
    <property type="gene ID" value="Bo6g118000"/>
</dbReference>